<evidence type="ECO:0000256" key="2">
    <source>
        <dbReference type="ARBA" id="ARBA00006706"/>
    </source>
</evidence>
<comment type="caution">
    <text evidence="7">The sequence shown here is derived from an EMBL/GenBank/DDBJ whole genome shotgun (WGS) entry which is preliminary data.</text>
</comment>
<dbReference type="OrthoDB" id="4497239at2"/>
<dbReference type="CDD" id="cd00685">
    <property type="entry name" value="Trans_IPPS_HT"/>
    <property type="match status" value="1"/>
</dbReference>
<evidence type="ECO:0000313" key="7">
    <source>
        <dbReference type="EMBL" id="TVZ04638.1"/>
    </source>
</evidence>
<sequence length="316" mass="34332">MAEDLAVVEAALRDTSFGGDEMFADVSRHMMEAGGKRFRAMLVLLAARFGDFRDKRLVPAAVAIELTHLATLFHDDVMDEAAIRRGHASANSRFGNSVAILAGDYLFARASRILSDLGPEAIRIQAETFGRLVDGQLLETVGVRPGEDPLDHYMHVITEKTGSLIATSGRFGAMFSGLPDETADLISDACLRIGVAWQLSDDVLDVASTSAESGKEQGTDLRQGVRTLPVLYALRGAAADADAVRLRELLTEADLTDPELHAEALTLLRKSPALEEARETVRTWVREARDLLAQLPDVPARAAFESLCDFVRTRTA</sequence>
<proteinExistence type="inferred from homology"/>
<evidence type="ECO:0000256" key="1">
    <source>
        <dbReference type="ARBA" id="ARBA00001946"/>
    </source>
</evidence>
<organism evidence="7 8">
    <name type="scientific">Trebonia kvetii</name>
    <dbReference type="NCBI Taxonomy" id="2480626"/>
    <lineage>
        <taxon>Bacteria</taxon>
        <taxon>Bacillati</taxon>
        <taxon>Actinomycetota</taxon>
        <taxon>Actinomycetes</taxon>
        <taxon>Streptosporangiales</taxon>
        <taxon>Treboniaceae</taxon>
        <taxon>Trebonia</taxon>
    </lineage>
</organism>
<dbReference type="PANTHER" id="PTHR12001:SF69">
    <property type="entry name" value="ALL TRANS-POLYPRENYL-DIPHOSPHATE SYNTHASE PDSS1"/>
    <property type="match status" value="1"/>
</dbReference>
<keyword evidence="4" id="KW-0479">Metal-binding</keyword>
<evidence type="ECO:0000256" key="4">
    <source>
        <dbReference type="ARBA" id="ARBA00022723"/>
    </source>
</evidence>
<keyword evidence="8" id="KW-1185">Reference proteome</keyword>
<dbReference type="PANTHER" id="PTHR12001">
    <property type="entry name" value="GERANYLGERANYL PYROPHOSPHATE SYNTHASE"/>
    <property type="match status" value="1"/>
</dbReference>
<keyword evidence="5" id="KW-0460">Magnesium</keyword>
<dbReference type="GO" id="GO:0046872">
    <property type="term" value="F:metal ion binding"/>
    <property type="evidence" value="ECO:0007669"/>
    <property type="project" value="UniProtKB-KW"/>
</dbReference>
<comment type="similarity">
    <text evidence="2 6">Belongs to the FPP/GGPP synthase family.</text>
</comment>
<dbReference type="Gene3D" id="1.10.600.10">
    <property type="entry name" value="Farnesyl Diphosphate Synthase"/>
    <property type="match status" value="1"/>
</dbReference>
<dbReference type="EMBL" id="RPFW01000003">
    <property type="protein sequence ID" value="TVZ04638.1"/>
    <property type="molecule type" value="Genomic_DNA"/>
</dbReference>
<dbReference type="GO" id="GO:0004659">
    <property type="term" value="F:prenyltransferase activity"/>
    <property type="evidence" value="ECO:0007669"/>
    <property type="project" value="InterPro"/>
</dbReference>
<name>A0A6P2C0E4_9ACTN</name>
<dbReference type="SUPFAM" id="SSF48576">
    <property type="entry name" value="Terpenoid synthases"/>
    <property type="match status" value="1"/>
</dbReference>
<keyword evidence="3 6" id="KW-0808">Transferase</keyword>
<dbReference type="InterPro" id="IPR000092">
    <property type="entry name" value="Polyprenyl_synt"/>
</dbReference>
<comment type="cofactor">
    <cofactor evidence="1">
        <name>Mg(2+)</name>
        <dbReference type="ChEBI" id="CHEBI:18420"/>
    </cofactor>
</comment>
<accession>A0A6P2C0E4</accession>
<dbReference type="InterPro" id="IPR008949">
    <property type="entry name" value="Isoprenoid_synthase_dom_sf"/>
</dbReference>
<gene>
    <name evidence="7" type="ORF">EAS64_15500</name>
</gene>
<reference evidence="7 8" key="1">
    <citation type="submission" date="2018-11" db="EMBL/GenBank/DDBJ databases">
        <title>Trebonia kvetii gen.nov., sp.nov., a novel acidophilic actinobacterium, and proposal of the new actinobacterial family Treboniaceae fam. nov.</title>
        <authorList>
            <person name="Rapoport D."/>
            <person name="Sagova-Mareckova M."/>
            <person name="Sedlacek I."/>
            <person name="Provaznik J."/>
            <person name="Kralova S."/>
            <person name="Pavlinic D."/>
            <person name="Benes V."/>
            <person name="Kopecky J."/>
        </authorList>
    </citation>
    <scope>NUCLEOTIDE SEQUENCE [LARGE SCALE GENOMIC DNA]</scope>
    <source>
        <strain evidence="7 8">15Tr583</strain>
    </source>
</reference>
<dbReference type="GO" id="GO:0008299">
    <property type="term" value="P:isoprenoid biosynthetic process"/>
    <property type="evidence" value="ECO:0007669"/>
    <property type="project" value="InterPro"/>
</dbReference>
<dbReference type="Proteomes" id="UP000460272">
    <property type="component" value="Unassembled WGS sequence"/>
</dbReference>
<dbReference type="SFLD" id="SFLDG01017">
    <property type="entry name" value="Polyprenyl_Transferase_Like"/>
    <property type="match status" value="1"/>
</dbReference>
<dbReference type="Pfam" id="PF00348">
    <property type="entry name" value="polyprenyl_synt"/>
    <property type="match status" value="1"/>
</dbReference>
<evidence type="ECO:0000256" key="5">
    <source>
        <dbReference type="ARBA" id="ARBA00022842"/>
    </source>
</evidence>
<evidence type="ECO:0000256" key="6">
    <source>
        <dbReference type="RuleBase" id="RU004466"/>
    </source>
</evidence>
<protein>
    <submittedName>
        <fullName evidence="7">Polyprenyl synthetase family protein</fullName>
    </submittedName>
</protein>
<dbReference type="AlphaFoldDB" id="A0A6P2C0E4"/>
<evidence type="ECO:0000313" key="8">
    <source>
        <dbReference type="Proteomes" id="UP000460272"/>
    </source>
</evidence>
<evidence type="ECO:0000256" key="3">
    <source>
        <dbReference type="ARBA" id="ARBA00022679"/>
    </source>
</evidence>
<dbReference type="SFLD" id="SFLDS00005">
    <property type="entry name" value="Isoprenoid_Synthase_Type_I"/>
    <property type="match status" value="1"/>
</dbReference>